<proteinExistence type="predicted"/>
<evidence type="ECO:0000313" key="2">
    <source>
        <dbReference type="EMBL" id="CAG6640520.1"/>
    </source>
</evidence>
<accession>A0A8D8W0L6</accession>
<reference evidence="2" key="1">
    <citation type="submission" date="2021-05" db="EMBL/GenBank/DDBJ databases">
        <authorList>
            <person name="Alioto T."/>
            <person name="Alioto T."/>
            <person name="Gomez Garrido J."/>
        </authorList>
    </citation>
    <scope>NUCLEOTIDE SEQUENCE</scope>
</reference>
<protein>
    <submittedName>
        <fullName evidence="2">Uncharacterized protein</fullName>
    </submittedName>
</protein>
<dbReference type="EMBL" id="HBUF01112431">
    <property type="protein sequence ID" value="CAG6640528.1"/>
    <property type="molecule type" value="Transcribed_RNA"/>
</dbReference>
<dbReference type="EMBL" id="HBUF01112432">
    <property type="protein sequence ID" value="CAG6640532.1"/>
    <property type="molecule type" value="Transcribed_RNA"/>
</dbReference>
<dbReference type="AlphaFoldDB" id="A0A8D8W0L6"/>
<dbReference type="EMBL" id="HBUF01419387">
    <property type="protein sequence ID" value="CAG6740480.1"/>
    <property type="molecule type" value="Transcribed_RNA"/>
</dbReference>
<dbReference type="EMBL" id="HBUF01112430">
    <property type="protein sequence ID" value="CAG6640524.1"/>
    <property type="molecule type" value="Transcribed_RNA"/>
</dbReference>
<sequence length="142" mass="15804">MTQRSLHSRDGLVLLQCANYSPRTSRHRPTVISPVFDFFISYFLSNASSWSAGILQRPPHGRLHSRYPGLWTWTPWPPRPGVASSTLRPDTGCSDSIITRMPVQGSITITIITNPGALSPRSRKSPLPHHNLRPLGRGCNPQ</sequence>
<dbReference type="EMBL" id="HBUF01112429">
    <property type="protein sequence ID" value="CAG6640520.1"/>
    <property type="molecule type" value="Transcribed_RNA"/>
</dbReference>
<name>A0A8D8W0L6_9HEMI</name>
<organism evidence="2">
    <name type="scientific">Cacopsylla melanoneura</name>
    <dbReference type="NCBI Taxonomy" id="428564"/>
    <lineage>
        <taxon>Eukaryota</taxon>
        <taxon>Metazoa</taxon>
        <taxon>Ecdysozoa</taxon>
        <taxon>Arthropoda</taxon>
        <taxon>Hexapoda</taxon>
        <taxon>Insecta</taxon>
        <taxon>Pterygota</taxon>
        <taxon>Neoptera</taxon>
        <taxon>Paraneoptera</taxon>
        <taxon>Hemiptera</taxon>
        <taxon>Sternorrhyncha</taxon>
        <taxon>Psylloidea</taxon>
        <taxon>Psyllidae</taxon>
        <taxon>Psyllinae</taxon>
        <taxon>Cacopsylla</taxon>
    </lineage>
</organism>
<feature type="compositionally biased region" description="Basic residues" evidence="1">
    <location>
        <begin position="121"/>
        <end position="132"/>
    </location>
</feature>
<feature type="region of interest" description="Disordered" evidence="1">
    <location>
        <begin position="115"/>
        <end position="142"/>
    </location>
</feature>
<dbReference type="EMBL" id="HBUF01419388">
    <property type="protein sequence ID" value="CAG6740483.1"/>
    <property type="molecule type" value="Transcribed_RNA"/>
</dbReference>
<dbReference type="EMBL" id="HBUF01419389">
    <property type="protein sequence ID" value="CAG6740486.1"/>
    <property type="molecule type" value="Transcribed_RNA"/>
</dbReference>
<evidence type="ECO:0000256" key="1">
    <source>
        <dbReference type="SAM" id="MobiDB-lite"/>
    </source>
</evidence>